<reference evidence="1 2" key="1">
    <citation type="journal article" date="2021" name="J. Hered.">
        <title>A chromosome-level genome assembly of the parasitoid wasp, Cotesia glomerata (Hymenoptera: Braconidae).</title>
        <authorList>
            <person name="Pinto B.J."/>
            <person name="Weis J.J."/>
            <person name="Gamble T."/>
            <person name="Ode P.J."/>
            <person name="Paul R."/>
            <person name="Zaspel J.M."/>
        </authorList>
    </citation>
    <scope>NUCLEOTIDE SEQUENCE [LARGE SCALE GENOMIC DNA]</scope>
    <source>
        <strain evidence="1">CgM1</strain>
    </source>
</reference>
<protein>
    <submittedName>
        <fullName evidence="1">Uncharacterized protein</fullName>
    </submittedName>
</protein>
<accession>A0AAV7I7X5</accession>
<evidence type="ECO:0000313" key="1">
    <source>
        <dbReference type="EMBL" id="KAH0546818.1"/>
    </source>
</evidence>
<evidence type="ECO:0000313" key="2">
    <source>
        <dbReference type="Proteomes" id="UP000826195"/>
    </source>
</evidence>
<keyword evidence="2" id="KW-1185">Reference proteome</keyword>
<gene>
    <name evidence="1" type="ORF">KQX54_015408</name>
</gene>
<proteinExistence type="predicted"/>
<dbReference type="EMBL" id="JAHXZJ010002237">
    <property type="protein sequence ID" value="KAH0546818.1"/>
    <property type="molecule type" value="Genomic_DNA"/>
</dbReference>
<dbReference type="Proteomes" id="UP000826195">
    <property type="component" value="Unassembled WGS sequence"/>
</dbReference>
<name>A0AAV7I7X5_COTGL</name>
<comment type="caution">
    <text evidence="1">The sequence shown here is derived from an EMBL/GenBank/DDBJ whole genome shotgun (WGS) entry which is preliminary data.</text>
</comment>
<sequence length="89" mass="10376">MNRFNKNIKINQEYSKFFLFENQINEKINLSSELSINGNSLNLMDSESTLIDESEKFCTKLPKGNVKSDIEIGSPVQKYSLKKIRYHEI</sequence>
<organism evidence="1 2">
    <name type="scientific">Cotesia glomerata</name>
    <name type="common">Lepidopteran parasitic wasp</name>
    <name type="synonym">Apanteles glomeratus</name>
    <dbReference type="NCBI Taxonomy" id="32391"/>
    <lineage>
        <taxon>Eukaryota</taxon>
        <taxon>Metazoa</taxon>
        <taxon>Ecdysozoa</taxon>
        <taxon>Arthropoda</taxon>
        <taxon>Hexapoda</taxon>
        <taxon>Insecta</taxon>
        <taxon>Pterygota</taxon>
        <taxon>Neoptera</taxon>
        <taxon>Endopterygota</taxon>
        <taxon>Hymenoptera</taxon>
        <taxon>Apocrita</taxon>
        <taxon>Ichneumonoidea</taxon>
        <taxon>Braconidae</taxon>
        <taxon>Microgastrinae</taxon>
        <taxon>Cotesia</taxon>
    </lineage>
</organism>
<dbReference type="AlphaFoldDB" id="A0AAV7I7X5"/>